<dbReference type="EMBL" id="ML178867">
    <property type="protein sequence ID" value="TFK96083.1"/>
    <property type="molecule type" value="Genomic_DNA"/>
</dbReference>
<feature type="region of interest" description="Disordered" evidence="1">
    <location>
        <begin position="1"/>
        <end position="24"/>
    </location>
</feature>
<dbReference type="Gene3D" id="1.25.40.10">
    <property type="entry name" value="Tetratricopeptide repeat domain"/>
    <property type="match status" value="1"/>
</dbReference>
<protein>
    <recommendedName>
        <fullName evidence="4">P-loop containing nucleoside triphosphate hydrolase protein</fullName>
    </recommendedName>
</protein>
<reference evidence="2 3" key="1">
    <citation type="journal article" date="2019" name="Nat. Ecol. Evol.">
        <title>Megaphylogeny resolves global patterns of mushroom evolution.</title>
        <authorList>
            <person name="Varga T."/>
            <person name="Krizsan K."/>
            <person name="Foldi C."/>
            <person name="Dima B."/>
            <person name="Sanchez-Garcia M."/>
            <person name="Sanchez-Ramirez S."/>
            <person name="Szollosi G.J."/>
            <person name="Szarkandi J.G."/>
            <person name="Papp V."/>
            <person name="Albert L."/>
            <person name="Andreopoulos W."/>
            <person name="Angelini C."/>
            <person name="Antonin V."/>
            <person name="Barry K.W."/>
            <person name="Bougher N.L."/>
            <person name="Buchanan P."/>
            <person name="Buyck B."/>
            <person name="Bense V."/>
            <person name="Catcheside P."/>
            <person name="Chovatia M."/>
            <person name="Cooper J."/>
            <person name="Damon W."/>
            <person name="Desjardin D."/>
            <person name="Finy P."/>
            <person name="Geml J."/>
            <person name="Haridas S."/>
            <person name="Hughes K."/>
            <person name="Justo A."/>
            <person name="Karasinski D."/>
            <person name="Kautmanova I."/>
            <person name="Kiss B."/>
            <person name="Kocsube S."/>
            <person name="Kotiranta H."/>
            <person name="LaButti K.M."/>
            <person name="Lechner B.E."/>
            <person name="Liimatainen K."/>
            <person name="Lipzen A."/>
            <person name="Lukacs Z."/>
            <person name="Mihaltcheva S."/>
            <person name="Morgado L.N."/>
            <person name="Niskanen T."/>
            <person name="Noordeloos M.E."/>
            <person name="Ohm R.A."/>
            <person name="Ortiz-Santana B."/>
            <person name="Ovrebo C."/>
            <person name="Racz N."/>
            <person name="Riley R."/>
            <person name="Savchenko A."/>
            <person name="Shiryaev A."/>
            <person name="Soop K."/>
            <person name="Spirin V."/>
            <person name="Szebenyi C."/>
            <person name="Tomsovsky M."/>
            <person name="Tulloss R.E."/>
            <person name="Uehling J."/>
            <person name="Grigoriev I.V."/>
            <person name="Vagvolgyi C."/>
            <person name="Papp T."/>
            <person name="Martin F.M."/>
            <person name="Miettinen O."/>
            <person name="Hibbett D.S."/>
            <person name="Nagy L.G."/>
        </authorList>
    </citation>
    <scope>NUCLEOTIDE SEQUENCE [LARGE SCALE GENOMIC DNA]</scope>
    <source>
        <strain evidence="2 3">CBS 309.79</strain>
    </source>
</reference>
<proteinExistence type="predicted"/>
<name>A0A5C3QCA9_9AGAR</name>
<evidence type="ECO:0000313" key="3">
    <source>
        <dbReference type="Proteomes" id="UP000305067"/>
    </source>
</evidence>
<dbReference type="OrthoDB" id="3259098at2759"/>
<evidence type="ECO:0008006" key="4">
    <source>
        <dbReference type="Google" id="ProtNLM"/>
    </source>
</evidence>
<dbReference type="STRING" id="1884261.A0A5C3QCA9"/>
<evidence type="ECO:0000313" key="2">
    <source>
        <dbReference type="EMBL" id="TFK96083.1"/>
    </source>
</evidence>
<dbReference type="Gene3D" id="3.40.50.300">
    <property type="entry name" value="P-loop containing nucleotide triphosphate hydrolases"/>
    <property type="match status" value="1"/>
</dbReference>
<organism evidence="2 3">
    <name type="scientific">Pterulicium gracile</name>
    <dbReference type="NCBI Taxonomy" id="1884261"/>
    <lineage>
        <taxon>Eukaryota</taxon>
        <taxon>Fungi</taxon>
        <taxon>Dikarya</taxon>
        <taxon>Basidiomycota</taxon>
        <taxon>Agaricomycotina</taxon>
        <taxon>Agaricomycetes</taxon>
        <taxon>Agaricomycetidae</taxon>
        <taxon>Agaricales</taxon>
        <taxon>Pleurotineae</taxon>
        <taxon>Pterulaceae</taxon>
        <taxon>Pterulicium</taxon>
    </lineage>
</organism>
<gene>
    <name evidence="2" type="ORF">BDV98DRAFT_586619</name>
</gene>
<feature type="compositionally biased region" description="Basic and acidic residues" evidence="1">
    <location>
        <begin position="7"/>
        <end position="20"/>
    </location>
</feature>
<evidence type="ECO:0000256" key="1">
    <source>
        <dbReference type="SAM" id="MobiDB-lite"/>
    </source>
</evidence>
<sequence>MGMIERTPGKKNRELGKADDTDSDTVNIQHLANAPSDKVRISQHVRNAAPSIAFSAICAACTFRLSNQIIALFQLHYLRRTHRNLQHKIQNASHVNVFVGGAGGQSIHEGGLRYPECSRPTAIFTGREDALSELSRYFFEEPSVHGARIFVIWGSPGSGKSQIAYKFVHRSVLFRIEASIEAVLNWLASHDEQRFLIFKNFDDTSLDSQAYIPANNRGKILVTTKHPANRRWATNEAHFIGKCHYQVSEMEFGEAVELLLRTAQIQASAVEVEYAGAVVMELGLHAQSIAHAGRSVISADLPLKTYLASLSHRFIDLDTSLRQYITAVYAEGYTQLSQRAKDVLHLCSNLHHTGIRKEMFRVAASRSLCSYLFRLLSPYHPWNEQAFNEVLRELRSHSLLVTADESFGIPPMLQRYIHTLAPPHMQPLAELFVFLSVPFEDLYSLQGMTTQKQRPSSQECITRARSKTKPIHSQKYVLQTRTAIFAHEHRATIHAATECAGRMKREEAVGEMEVGLMYLRDVPPVHEVNELEEEVMQIMHDLAGMYMALDRSAEAWAVSDAVFASKTKTLGPDHPDNISTEFQVGTNQPAITTDEEKDTIHRIRTRLKEVAGGEHPHALAVMGLVAEVDLSAGHPKGGDELVNSLYGIYKSKRGPEHPKKLDFMQLLADYATAFG</sequence>
<accession>A0A5C3QCA9</accession>
<keyword evidence="3" id="KW-1185">Reference proteome</keyword>
<dbReference type="AlphaFoldDB" id="A0A5C3QCA9"/>
<dbReference type="InterPro" id="IPR027417">
    <property type="entry name" value="P-loop_NTPase"/>
</dbReference>
<dbReference type="SUPFAM" id="SSF52540">
    <property type="entry name" value="P-loop containing nucleoside triphosphate hydrolases"/>
    <property type="match status" value="1"/>
</dbReference>
<dbReference type="Proteomes" id="UP000305067">
    <property type="component" value="Unassembled WGS sequence"/>
</dbReference>
<dbReference type="InterPro" id="IPR011990">
    <property type="entry name" value="TPR-like_helical_dom_sf"/>
</dbReference>